<dbReference type="Pfam" id="PF21902">
    <property type="entry name" value="PTM1-like_N"/>
    <property type="match status" value="1"/>
</dbReference>
<name>A0AAJ0F709_9PEZI</name>
<organism evidence="12 13">
    <name type="scientific">Echria macrotheca</name>
    <dbReference type="NCBI Taxonomy" id="438768"/>
    <lineage>
        <taxon>Eukaryota</taxon>
        <taxon>Fungi</taxon>
        <taxon>Dikarya</taxon>
        <taxon>Ascomycota</taxon>
        <taxon>Pezizomycotina</taxon>
        <taxon>Sordariomycetes</taxon>
        <taxon>Sordariomycetidae</taxon>
        <taxon>Sordariales</taxon>
        <taxon>Schizotheciaceae</taxon>
        <taxon>Echria</taxon>
    </lineage>
</organism>
<comment type="subcellular location">
    <subcellularLocation>
        <location evidence="1">Membrane</location>
        <topology evidence="1">Multi-pass membrane protein</topology>
    </subcellularLocation>
</comment>
<protein>
    <submittedName>
        <fullName evidence="12">Lung seven transmembrane receptor-domain-containing protein</fullName>
    </submittedName>
</protein>
<feature type="domain" description="PTM1-like N-terminal" evidence="11">
    <location>
        <begin position="31"/>
        <end position="171"/>
    </location>
</feature>
<feature type="transmembrane region" description="Helical" evidence="8">
    <location>
        <begin position="252"/>
        <end position="278"/>
    </location>
</feature>
<evidence type="ECO:0000256" key="5">
    <source>
        <dbReference type="ARBA" id="ARBA00022989"/>
    </source>
</evidence>
<evidence type="ECO:0000259" key="11">
    <source>
        <dbReference type="Pfam" id="PF21902"/>
    </source>
</evidence>
<feature type="compositionally biased region" description="Acidic residues" evidence="7">
    <location>
        <begin position="459"/>
        <end position="468"/>
    </location>
</feature>
<sequence length="549" mass="61459">MRSWTQVFFLLVLSVWTARALEVKLDETPDNRQRCAGMYSKSAWGGPVDPFISVKFTDTGKDGGDDPVVSLLMVEWMDLDYVGVLPSGADTKIEICDDQAVGAGHCNQTDVGEFILAPNATDLSNNLILTRAMHLKSSTPITYPIKKTGYFCVLTFGFSADKYEAVVEFRNAYGELPATQIPKLPFYGGITILYALVLVFWGFLYFQHRSDILAVQNYITAILIFLVIEMLMTWGFYDYLNRNGSNVGSRVLLIVVAVLNAGRNSFSFFLLLIVCMGYGVVKHTLGRTMIYVRWLAIVHFIFGIVYAVTSLLVTPDSAGPFVLLIVLPLAGTLTAFYVWTLNSLNLTIKDLKERKQHVKWNMYRKLWWCILLSILVIFAFFFFNSFSFASARDPGYVPFHWKSRWFILDGWLNLVYFADVAWVAYVWRPTANNRRFAMSDEIAQEDDGTFEIANLDIGNPDDSDDEEANVGTKPQNGATQTAGQGASSQAPQPLRSNPPGASQSQTRRAVSPHRESLDGETIFAVGEDGDKFSDDEGSEEESNLVKGRK</sequence>
<keyword evidence="5 8" id="KW-1133">Transmembrane helix</keyword>
<keyword evidence="13" id="KW-1185">Reference proteome</keyword>
<feature type="transmembrane region" description="Helical" evidence="8">
    <location>
        <begin position="406"/>
        <end position="427"/>
    </location>
</feature>
<gene>
    <name evidence="12" type="ORF">QBC47DRAFT_92246</name>
</gene>
<evidence type="ECO:0000256" key="6">
    <source>
        <dbReference type="ARBA" id="ARBA00023136"/>
    </source>
</evidence>
<feature type="transmembrane region" description="Helical" evidence="8">
    <location>
        <begin position="290"/>
        <end position="309"/>
    </location>
</feature>
<evidence type="ECO:0000256" key="2">
    <source>
        <dbReference type="ARBA" id="ARBA00007883"/>
    </source>
</evidence>
<reference evidence="12" key="1">
    <citation type="submission" date="2023-06" db="EMBL/GenBank/DDBJ databases">
        <title>Genome-scale phylogeny and comparative genomics of the fungal order Sordariales.</title>
        <authorList>
            <consortium name="Lawrence Berkeley National Laboratory"/>
            <person name="Hensen N."/>
            <person name="Bonometti L."/>
            <person name="Westerberg I."/>
            <person name="Brannstrom I.O."/>
            <person name="Guillou S."/>
            <person name="Cros-Aarteil S."/>
            <person name="Calhoun S."/>
            <person name="Haridas S."/>
            <person name="Kuo A."/>
            <person name="Mondo S."/>
            <person name="Pangilinan J."/>
            <person name="Riley R."/>
            <person name="Labutti K."/>
            <person name="Andreopoulos B."/>
            <person name="Lipzen A."/>
            <person name="Chen C."/>
            <person name="Yanf M."/>
            <person name="Daum C."/>
            <person name="Ng V."/>
            <person name="Clum A."/>
            <person name="Steindorff A."/>
            <person name="Ohm R."/>
            <person name="Martin F."/>
            <person name="Silar P."/>
            <person name="Natvig D."/>
            <person name="Lalanne C."/>
            <person name="Gautier V."/>
            <person name="Ament-Velasquez S.L."/>
            <person name="Kruys A."/>
            <person name="Hutchinson M.I."/>
            <person name="Powell A.J."/>
            <person name="Barry K."/>
            <person name="Miller A.N."/>
            <person name="Grigoriev I.V."/>
            <person name="Debuchy R."/>
            <person name="Gladieux P."/>
            <person name="Thoren M.H."/>
            <person name="Johannesson H."/>
        </authorList>
    </citation>
    <scope>NUCLEOTIDE SEQUENCE</scope>
    <source>
        <strain evidence="12">PSN4</strain>
    </source>
</reference>
<dbReference type="PANTHER" id="PTHR21229">
    <property type="entry name" value="LUNG SEVEN TRANSMEMBRANE RECEPTOR"/>
    <property type="match status" value="1"/>
</dbReference>
<evidence type="ECO:0000256" key="9">
    <source>
        <dbReference type="SAM" id="SignalP"/>
    </source>
</evidence>
<evidence type="ECO:0000256" key="1">
    <source>
        <dbReference type="ARBA" id="ARBA00004141"/>
    </source>
</evidence>
<evidence type="ECO:0000313" key="13">
    <source>
        <dbReference type="Proteomes" id="UP001239445"/>
    </source>
</evidence>
<dbReference type="GO" id="GO:0042147">
    <property type="term" value="P:retrograde transport, endosome to Golgi"/>
    <property type="evidence" value="ECO:0007669"/>
    <property type="project" value="TreeGrafter"/>
</dbReference>
<dbReference type="Proteomes" id="UP001239445">
    <property type="component" value="Unassembled WGS sequence"/>
</dbReference>
<evidence type="ECO:0000256" key="8">
    <source>
        <dbReference type="SAM" id="Phobius"/>
    </source>
</evidence>
<evidence type="ECO:0000256" key="4">
    <source>
        <dbReference type="ARBA" id="ARBA00022729"/>
    </source>
</evidence>
<feature type="domain" description="GOST seven transmembrane" evidence="10">
    <location>
        <begin position="182"/>
        <end position="434"/>
    </location>
</feature>
<feature type="signal peptide" evidence="9">
    <location>
        <begin position="1"/>
        <end position="20"/>
    </location>
</feature>
<evidence type="ECO:0000256" key="7">
    <source>
        <dbReference type="SAM" id="MobiDB-lite"/>
    </source>
</evidence>
<keyword evidence="12" id="KW-0675">Receptor</keyword>
<dbReference type="InterPro" id="IPR009637">
    <property type="entry name" value="GPR107/GPR108-like"/>
</dbReference>
<keyword evidence="4 9" id="KW-0732">Signal</keyword>
<dbReference type="EMBL" id="MU839845">
    <property type="protein sequence ID" value="KAK1750689.1"/>
    <property type="molecule type" value="Genomic_DNA"/>
</dbReference>
<comment type="similarity">
    <text evidence="2">Belongs to the LU7TM family.</text>
</comment>
<feature type="transmembrane region" description="Helical" evidence="8">
    <location>
        <begin position="321"/>
        <end position="345"/>
    </location>
</feature>
<dbReference type="InterPro" id="IPR053938">
    <property type="entry name" value="PTM1-like_N"/>
</dbReference>
<dbReference type="PANTHER" id="PTHR21229:SF1">
    <property type="entry name" value="GH17801P"/>
    <property type="match status" value="1"/>
</dbReference>
<comment type="caution">
    <text evidence="12">The sequence shown here is derived from an EMBL/GenBank/DDBJ whole genome shotgun (WGS) entry which is preliminary data.</text>
</comment>
<keyword evidence="6 8" id="KW-0472">Membrane</keyword>
<feature type="transmembrane region" description="Helical" evidence="8">
    <location>
        <begin position="366"/>
        <end position="386"/>
    </location>
</feature>
<proteinExistence type="inferred from homology"/>
<dbReference type="GO" id="GO:0005829">
    <property type="term" value="C:cytosol"/>
    <property type="evidence" value="ECO:0007669"/>
    <property type="project" value="GOC"/>
</dbReference>
<dbReference type="Pfam" id="PF06814">
    <property type="entry name" value="GOST_TM"/>
    <property type="match status" value="1"/>
</dbReference>
<feature type="transmembrane region" description="Helical" evidence="8">
    <location>
        <begin position="186"/>
        <end position="206"/>
    </location>
</feature>
<dbReference type="GO" id="GO:0016020">
    <property type="term" value="C:membrane"/>
    <property type="evidence" value="ECO:0007669"/>
    <property type="project" value="UniProtKB-SubCell"/>
</dbReference>
<feature type="compositionally biased region" description="Polar residues" evidence="7">
    <location>
        <begin position="472"/>
        <end position="508"/>
    </location>
</feature>
<keyword evidence="3 8" id="KW-0812">Transmembrane</keyword>
<feature type="transmembrane region" description="Helical" evidence="8">
    <location>
        <begin position="218"/>
        <end position="237"/>
    </location>
</feature>
<feature type="chain" id="PRO_5042591394" evidence="9">
    <location>
        <begin position="21"/>
        <end position="549"/>
    </location>
</feature>
<dbReference type="GO" id="GO:0005794">
    <property type="term" value="C:Golgi apparatus"/>
    <property type="evidence" value="ECO:0007669"/>
    <property type="project" value="TreeGrafter"/>
</dbReference>
<evidence type="ECO:0000256" key="3">
    <source>
        <dbReference type="ARBA" id="ARBA00022692"/>
    </source>
</evidence>
<dbReference type="AlphaFoldDB" id="A0AAJ0F709"/>
<feature type="region of interest" description="Disordered" evidence="7">
    <location>
        <begin position="453"/>
        <end position="549"/>
    </location>
</feature>
<evidence type="ECO:0000259" key="10">
    <source>
        <dbReference type="Pfam" id="PF06814"/>
    </source>
</evidence>
<accession>A0AAJ0F709</accession>
<evidence type="ECO:0000313" key="12">
    <source>
        <dbReference type="EMBL" id="KAK1750689.1"/>
    </source>
</evidence>
<dbReference type="InterPro" id="IPR053937">
    <property type="entry name" value="GOST_TM"/>
</dbReference>